<dbReference type="InterPro" id="IPR000896">
    <property type="entry name" value="Hemocyanin/hexamerin_mid_dom"/>
</dbReference>
<sequence>MLRKLLVFALVAVSLAAASFEPAKYDIEHTKYDMKMTDKNMLIKQKKIFDLLMYLNNQVITDAEWFEMGRNYDIMSNIDYYMNKEVVMDFMTHYKFGMLHKDALFTYYNQEHREEMTMLYKLFYFAKDFNTFYKTACWARIHMNTGLFATAFTTAVLYRDDTKFIRLPAIYEMYPNMFFDSKVVRDAQRILMTHGKTHLGHEMMGMKKTDDMNHVETFYLYSNFTQVCLNPMHNYENKMMYFMEDIGLNAFYYYYRMMFPFWMSTKEYSVPQNIRGELYYYFHQQLMARYYLERFSNGLGEIEDFSWDSMRLPGFYSDYVFNNGVPMPRRDWWNVVPFYKYRYLEYLKMLETRIMEAIDSGFIIDGMGKQVNIMCPEGLNILANIIEGNYDSMNMKYYGSYDVLSRRILGMNYDTKNKDMYIPSSLEYFTTSMKDPAFYRIYNKIVGFFMKYKSHLNRYTKNELEFSGVKIENVEIDKLYTYFDTREYMVNNLIDVASMKDGFSFNIKAWQYHLNYKPFTYKFAVNSDKSTKAIMRIFLGPAMEGYDDYSFLLHYYQYFFMLDEFEFNLHEGMNNFERKSHDVDGPQHEYMTGDSFYKKMMDAMHSKEGMHFDKQMWGFPKYMTLPKGSVDGMRFKLFFYISSFEEGKALELPIFGQRMYYGKPFNFPIDRPMYPWFFSLGNVFFKDVFIYHQHDQEMMGYHDVNTMMHNSMRDSIYTSKPNVMHDSMQDYGKVMRMNRERYMKMMQDIKKPSMMDMPEHSSMTMKTDYTMERMRDHNMMHVSRRSKRDADMIGRLALLSVLAVALVAGQAYKPDYYNEVTADKDFLLKQKRVYEILYHLTQPEIKADLYKEGQEYKIEMDGYTNKEAVKEFLHRLEHGYLHHDAVYSIYYPRNVEETRAVFRILFYAKDFDTFYKTGLFCRNRLNHQMFGYAFYLAVIHRPDTKYIKLPPLYEIAPHYFYNSELFEKAHHVKAFGKLEQKHSAGYDTYILPYNYSNFYLNDEYDYEQRLNYFTEDIGLNNYYFFFRNQFPWFLSSEEIGAPKSYRGEEYFYGHKQLFNRYYLERLSNDLGKVEDFDWDRPFYPGFWPSLKFPNGLQFPSRNGNSYFPKYKFHKIHECEEYETRISQAVDAGIIFSKDGKYAKIYTPEGLNILGNMIEGNADSLNEQYYGNIDMLMRNILGFNIPPLTPEKLQPSALEQYATSMRDPAFWRMYKRIFHHYYKYNLNQKPYKPEEIQYPELKIESVEVDKLQTYFDYFDATISNGLAVESEAEAEKYLIQVRQYRLNHKPFNVKINIKAEKPTKAAIRIFLGPKYNVHMKEIDFQEHYHEFYEMENFIYDLAAGENKIERNCHDFFFVDHEYEPSEVFYKKLSKAIEGAEELKYEKRLMGFPDRLLLPKGKPEGMPFQMFIFVSPIQGEPMTYTSRVFGDSLMDNRPVGYPLNRPIQKFDFHGPNFFFKDVLIYHKQEHDLNIMF</sequence>
<dbReference type="OrthoDB" id="6371642at2759"/>
<dbReference type="InterPro" id="IPR014756">
    <property type="entry name" value="Ig_E-set"/>
</dbReference>
<dbReference type="InterPro" id="IPR008922">
    <property type="entry name" value="Di-copper_centre_dom_sf"/>
</dbReference>
<evidence type="ECO:0000259" key="3">
    <source>
        <dbReference type="Pfam" id="PF00372"/>
    </source>
</evidence>
<evidence type="ECO:0000259" key="4">
    <source>
        <dbReference type="Pfam" id="PF03722"/>
    </source>
</evidence>
<feature type="domain" description="Hemocyanin middle" evidence="3">
    <location>
        <begin position="169"/>
        <end position="449"/>
    </location>
</feature>
<feature type="domain" description="Hemocyanin N-terminal" evidence="4">
    <location>
        <begin position="826"/>
        <end position="945"/>
    </location>
</feature>
<dbReference type="Gene3D" id="2.60.40.1520">
    <property type="entry name" value="Hemocyanin, C-terminal domain"/>
    <property type="match status" value="2"/>
</dbReference>
<dbReference type="Pfam" id="PF03722">
    <property type="entry name" value="Hemocyanin_N"/>
    <property type="match status" value="2"/>
</dbReference>
<comment type="caution">
    <text evidence="6">The sequence shown here is derived from an EMBL/GenBank/DDBJ whole genome shotgun (WGS) entry which is preliminary data.</text>
</comment>
<dbReference type="GO" id="GO:0005615">
    <property type="term" value="C:extracellular space"/>
    <property type="evidence" value="ECO:0007669"/>
    <property type="project" value="UniProtKB-ARBA"/>
</dbReference>
<dbReference type="InterPro" id="IPR005203">
    <property type="entry name" value="Hemocyanin_C"/>
</dbReference>
<feature type="chain" id="PRO_5012014274" evidence="2">
    <location>
        <begin position="19"/>
        <end position="1474"/>
    </location>
</feature>
<evidence type="ECO:0000256" key="2">
    <source>
        <dbReference type="SAM" id="SignalP"/>
    </source>
</evidence>
<accession>A0A232ETK1</accession>
<dbReference type="InterPro" id="IPR037020">
    <property type="entry name" value="Hemocyanin_C_sf"/>
</dbReference>
<keyword evidence="2" id="KW-0732">Signal</keyword>
<dbReference type="Pfam" id="PF00372">
    <property type="entry name" value="Hemocyanin_M"/>
    <property type="match status" value="2"/>
</dbReference>
<dbReference type="Pfam" id="PF03723">
    <property type="entry name" value="Hemocyanin_C"/>
    <property type="match status" value="2"/>
</dbReference>
<dbReference type="PRINTS" id="PR00187">
    <property type="entry name" value="HAEMOCYANIN"/>
</dbReference>
<dbReference type="InterPro" id="IPR005204">
    <property type="entry name" value="Hemocyanin_N"/>
</dbReference>
<reference evidence="6 7" key="1">
    <citation type="journal article" date="2017" name="Curr. Biol.">
        <title>The Evolution of Venom by Co-option of Single-Copy Genes.</title>
        <authorList>
            <person name="Martinson E.O."/>
            <person name="Mrinalini"/>
            <person name="Kelkar Y.D."/>
            <person name="Chang C.H."/>
            <person name="Werren J.H."/>
        </authorList>
    </citation>
    <scope>NUCLEOTIDE SEQUENCE [LARGE SCALE GENOMIC DNA]</scope>
    <source>
        <strain evidence="6 7">Alberta</strain>
        <tissue evidence="6">Whole body</tissue>
    </source>
</reference>
<feature type="domain" description="Hemocyanin C-terminal" evidence="5">
    <location>
        <begin position="458"/>
        <end position="692"/>
    </location>
</feature>
<evidence type="ECO:0000313" key="7">
    <source>
        <dbReference type="Proteomes" id="UP000215335"/>
    </source>
</evidence>
<dbReference type="STRING" id="543379.A0A232ETK1"/>
<organism evidence="6 7">
    <name type="scientific">Trichomalopsis sarcophagae</name>
    <dbReference type="NCBI Taxonomy" id="543379"/>
    <lineage>
        <taxon>Eukaryota</taxon>
        <taxon>Metazoa</taxon>
        <taxon>Ecdysozoa</taxon>
        <taxon>Arthropoda</taxon>
        <taxon>Hexapoda</taxon>
        <taxon>Insecta</taxon>
        <taxon>Pterygota</taxon>
        <taxon>Neoptera</taxon>
        <taxon>Endopterygota</taxon>
        <taxon>Hymenoptera</taxon>
        <taxon>Apocrita</taxon>
        <taxon>Proctotrupomorpha</taxon>
        <taxon>Chalcidoidea</taxon>
        <taxon>Pteromalidae</taxon>
        <taxon>Pteromalinae</taxon>
        <taxon>Trichomalopsis</taxon>
    </lineage>
</organism>
<dbReference type="Gene3D" id="1.20.1370.10">
    <property type="entry name" value="Hemocyanin, N-terminal domain"/>
    <property type="match status" value="2"/>
</dbReference>
<dbReference type="GO" id="GO:0045735">
    <property type="term" value="F:nutrient reservoir activity"/>
    <property type="evidence" value="ECO:0007669"/>
    <property type="project" value="UniProtKB-KW"/>
</dbReference>
<feature type="signal peptide" evidence="2">
    <location>
        <begin position="1"/>
        <end position="18"/>
    </location>
</feature>
<evidence type="ECO:0000256" key="1">
    <source>
        <dbReference type="ARBA" id="ARBA00022761"/>
    </source>
</evidence>
<keyword evidence="1" id="KW-0758">Storage protein</keyword>
<evidence type="ECO:0000313" key="6">
    <source>
        <dbReference type="EMBL" id="OXU21664.1"/>
    </source>
</evidence>
<evidence type="ECO:0000259" key="5">
    <source>
        <dbReference type="Pfam" id="PF03723"/>
    </source>
</evidence>
<dbReference type="Gene3D" id="1.10.1280.10">
    <property type="entry name" value="Di-copper center containing domain from catechol oxidase"/>
    <property type="match status" value="2"/>
</dbReference>
<gene>
    <name evidence="6" type="ORF">TSAR_003675</name>
</gene>
<dbReference type="PANTHER" id="PTHR11511">
    <property type="entry name" value="LARVAL STORAGE PROTEIN/PHENOLOXIDASE"/>
    <property type="match status" value="1"/>
</dbReference>
<proteinExistence type="predicted"/>
<dbReference type="InterPro" id="IPR036697">
    <property type="entry name" value="Hemocyanin_N_sf"/>
</dbReference>
<keyword evidence="7" id="KW-1185">Reference proteome</keyword>
<dbReference type="PROSITE" id="PS00210">
    <property type="entry name" value="HEMOCYANIN_2"/>
    <property type="match status" value="1"/>
</dbReference>
<feature type="domain" description="Hemocyanin middle" evidence="3">
    <location>
        <begin position="951"/>
        <end position="1220"/>
    </location>
</feature>
<feature type="domain" description="Hemocyanin C-terminal" evidence="5">
    <location>
        <begin position="1229"/>
        <end position="1464"/>
    </location>
</feature>
<dbReference type="SUPFAM" id="SSF81296">
    <property type="entry name" value="E set domains"/>
    <property type="match status" value="2"/>
</dbReference>
<dbReference type="SUPFAM" id="SSF48050">
    <property type="entry name" value="Hemocyanin, N-terminal domain"/>
    <property type="match status" value="2"/>
</dbReference>
<dbReference type="Proteomes" id="UP000215335">
    <property type="component" value="Unassembled WGS sequence"/>
</dbReference>
<dbReference type="InterPro" id="IPR013788">
    <property type="entry name" value="Hemocyanin/hexamerin"/>
</dbReference>
<dbReference type="PANTHER" id="PTHR11511:SF5">
    <property type="entry name" value="FAT-BODY PROTEIN 1-RELATED"/>
    <property type="match status" value="1"/>
</dbReference>
<protein>
    <submittedName>
        <fullName evidence="6">Uncharacterized protein</fullName>
    </submittedName>
</protein>
<name>A0A232ETK1_9HYME</name>
<dbReference type="EMBL" id="NNAY01002271">
    <property type="protein sequence ID" value="OXU21664.1"/>
    <property type="molecule type" value="Genomic_DNA"/>
</dbReference>
<dbReference type="SUPFAM" id="SSF48056">
    <property type="entry name" value="Di-copper centre-containing domain"/>
    <property type="match status" value="2"/>
</dbReference>
<feature type="domain" description="Hemocyanin N-terminal" evidence="4">
    <location>
        <begin position="42"/>
        <end position="163"/>
    </location>
</feature>